<evidence type="ECO:0000259" key="4">
    <source>
        <dbReference type="SMART" id="SM00563"/>
    </source>
</evidence>
<protein>
    <submittedName>
        <fullName evidence="5">1-acyl-sn-glycerol-3-phosphate acyltransferase</fullName>
    </submittedName>
</protein>
<evidence type="ECO:0000256" key="1">
    <source>
        <dbReference type="ARBA" id="ARBA00022679"/>
    </source>
</evidence>
<keyword evidence="1" id="KW-0808">Transferase</keyword>
<feature type="compositionally biased region" description="Pro residues" evidence="3">
    <location>
        <begin position="228"/>
        <end position="244"/>
    </location>
</feature>
<dbReference type="CDD" id="cd07989">
    <property type="entry name" value="LPLAT_AGPAT-like"/>
    <property type="match status" value="1"/>
</dbReference>
<dbReference type="PANTHER" id="PTHR10434:SF55">
    <property type="entry name" value="POSSIBLE ACYLTRANSFERASE"/>
    <property type="match status" value="1"/>
</dbReference>
<dbReference type="EMBL" id="BMMX01000035">
    <property type="protein sequence ID" value="GGL10937.1"/>
    <property type="molecule type" value="Genomic_DNA"/>
</dbReference>
<evidence type="ECO:0000256" key="2">
    <source>
        <dbReference type="ARBA" id="ARBA00023315"/>
    </source>
</evidence>
<evidence type="ECO:0000313" key="5">
    <source>
        <dbReference type="EMBL" id="GGL10937.1"/>
    </source>
</evidence>
<evidence type="ECO:0000313" key="6">
    <source>
        <dbReference type="Proteomes" id="UP000656042"/>
    </source>
</evidence>
<dbReference type="Proteomes" id="UP000656042">
    <property type="component" value="Unassembled WGS sequence"/>
</dbReference>
<dbReference type="GO" id="GO:0006654">
    <property type="term" value="P:phosphatidic acid biosynthetic process"/>
    <property type="evidence" value="ECO:0007669"/>
    <property type="project" value="TreeGrafter"/>
</dbReference>
<reference evidence="5" key="2">
    <citation type="submission" date="2020-09" db="EMBL/GenBank/DDBJ databases">
        <authorList>
            <person name="Sun Q."/>
            <person name="Zhou Y."/>
        </authorList>
    </citation>
    <scope>NUCLEOTIDE SEQUENCE</scope>
    <source>
        <strain evidence="5">CGMCC 4.7299</strain>
    </source>
</reference>
<keyword evidence="2 5" id="KW-0012">Acyltransferase</keyword>
<feature type="domain" description="Phospholipid/glycerol acyltransferase" evidence="4">
    <location>
        <begin position="46"/>
        <end position="164"/>
    </location>
</feature>
<organism evidence="5 6">
    <name type="scientific">Mangrovihabitans endophyticus</name>
    <dbReference type="NCBI Taxonomy" id="1751298"/>
    <lineage>
        <taxon>Bacteria</taxon>
        <taxon>Bacillati</taxon>
        <taxon>Actinomycetota</taxon>
        <taxon>Actinomycetes</taxon>
        <taxon>Micromonosporales</taxon>
        <taxon>Micromonosporaceae</taxon>
        <taxon>Mangrovihabitans</taxon>
    </lineage>
</organism>
<dbReference type="GO" id="GO:0005886">
    <property type="term" value="C:plasma membrane"/>
    <property type="evidence" value="ECO:0007669"/>
    <property type="project" value="TreeGrafter"/>
</dbReference>
<keyword evidence="6" id="KW-1185">Reference proteome</keyword>
<accession>A0A8J3C374</accession>
<dbReference type="GO" id="GO:0003841">
    <property type="term" value="F:1-acylglycerol-3-phosphate O-acyltransferase activity"/>
    <property type="evidence" value="ECO:0007669"/>
    <property type="project" value="TreeGrafter"/>
</dbReference>
<sequence>MLGGTVAQRRLGFWRRAAVAFVVPVLQVWTKRTWTGQENLPPEGGVIVVPNHISQFDPLVVAHFVYGSGRWPRFLAKGSLWRVPVLGPLLRKTLQIPVERGSVEAVRSIDVLVDAVHQGGAIIVYPEGTTTREPDLWPMRGKTGAARLALATGAPVVPVASWGAQQVFHPQTKKFSVRPRVPVTVTAGKPVDLSRWAGATPTKAVLDQMTEVIMLSVRELVGDLRGGTPPPLYARPPRPSGRPE</sequence>
<proteinExistence type="predicted"/>
<comment type="caution">
    <text evidence="5">The sequence shown here is derived from an EMBL/GenBank/DDBJ whole genome shotgun (WGS) entry which is preliminary data.</text>
</comment>
<dbReference type="PANTHER" id="PTHR10434">
    <property type="entry name" value="1-ACYL-SN-GLYCEROL-3-PHOSPHATE ACYLTRANSFERASE"/>
    <property type="match status" value="1"/>
</dbReference>
<dbReference type="InterPro" id="IPR002123">
    <property type="entry name" value="Plipid/glycerol_acylTrfase"/>
</dbReference>
<dbReference type="SUPFAM" id="SSF69593">
    <property type="entry name" value="Glycerol-3-phosphate (1)-acyltransferase"/>
    <property type="match status" value="1"/>
</dbReference>
<dbReference type="AlphaFoldDB" id="A0A8J3C374"/>
<gene>
    <name evidence="5" type="ORF">GCM10012284_52060</name>
</gene>
<evidence type="ECO:0000256" key="3">
    <source>
        <dbReference type="SAM" id="MobiDB-lite"/>
    </source>
</evidence>
<reference evidence="5" key="1">
    <citation type="journal article" date="2014" name="Int. J. Syst. Evol. Microbiol.">
        <title>Complete genome sequence of Corynebacterium casei LMG S-19264T (=DSM 44701T), isolated from a smear-ripened cheese.</title>
        <authorList>
            <consortium name="US DOE Joint Genome Institute (JGI-PGF)"/>
            <person name="Walter F."/>
            <person name="Albersmeier A."/>
            <person name="Kalinowski J."/>
            <person name="Ruckert C."/>
        </authorList>
    </citation>
    <scope>NUCLEOTIDE SEQUENCE</scope>
    <source>
        <strain evidence="5">CGMCC 4.7299</strain>
    </source>
</reference>
<dbReference type="SMART" id="SM00563">
    <property type="entry name" value="PlsC"/>
    <property type="match status" value="1"/>
</dbReference>
<feature type="region of interest" description="Disordered" evidence="3">
    <location>
        <begin position="225"/>
        <end position="244"/>
    </location>
</feature>
<dbReference type="Pfam" id="PF01553">
    <property type="entry name" value="Acyltransferase"/>
    <property type="match status" value="1"/>
</dbReference>
<name>A0A8J3C374_9ACTN</name>